<evidence type="ECO:0000256" key="5">
    <source>
        <dbReference type="ARBA" id="ARBA00022553"/>
    </source>
</evidence>
<evidence type="ECO:0000256" key="13">
    <source>
        <dbReference type="ARBA" id="ARBA00023136"/>
    </source>
</evidence>
<evidence type="ECO:0000256" key="8">
    <source>
        <dbReference type="ARBA" id="ARBA00022741"/>
    </source>
</evidence>
<dbReference type="EMBL" id="JANIPJ010000001">
    <property type="protein sequence ID" value="MCR2802697.1"/>
    <property type="molecule type" value="Genomic_DNA"/>
</dbReference>
<dbReference type="Gene3D" id="6.10.340.10">
    <property type="match status" value="1"/>
</dbReference>
<evidence type="ECO:0000256" key="15">
    <source>
        <dbReference type="SAM" id="Phobius"/>
    </source>
</evidence>
<comment type="caution">
    <text evidence="18">The sequence shown here is derived from an EMBL/GenBank/DDBJ whole genome shotgun (WGS) entry which is preliminary data.</text>
</comment>
<keyword evidence="19" id="KW-1185">Reference proteome</keyword>
<evidence type="ECO:0000313" key="18">
    <source>
        <dbReference type="EMBL" id="MCR2802697.1"/>
    </source>
</evidence>
<dbReference type="PROSITE" id="PS50885">
    <property type="entry name" value="HAMP"/>
    <property type="match status" value="1"/>
</dbReference>
<feature type="coiled-coil region" evidence="14">
    <location>
        <begin position="374"/>
        <end position="403"/>
    </location>
</feature>
<evidence type="ECO:0000256" key="14">
    <source>
        <dbReference type="SAM" id="Coils"/>
    </source>
</evidence>
<evidence type="ECO:0000256" key="10">
    <source>
        <dbReference type="ARBA" id="ARBA00022840"/>
    </source>
</evidence>
<dbReference type="InterPro" id="IPR033479">
    <property type="entry name" value="dCache_1"/>
</dbReference>
<dbReference type="Gene3D" id="3.30.450.20">
    <property type="entry name" value="PAS domain"/>
    <property type="match status" value="1"/>
</dbReference>
<keyword evidence="11 15" id="KW-1133">Transmembrane helix</keyword>
<dbReference type="InterPro" id="IPR050640">
    <property type="entry name" value="Bact_2-comp_sensor_kinase"/>
</dbReference>
<dbReference type="CDD" id="cd06225">
    <property type="entry name" value="HAMP"/>
    <property type="match status" value="1"/>
</dbReference>
<dbReference type="InterPro" id="IPR005467">
    <property type="entry name" value="His_kinase_dom"/>
</dbReference>
<dbReference type="AlphaFoldDB" id="A0A9X2MMB8"/>
<keyword evidence="4" id="KW-1003">Cell membrane</keyword>
<dbReference type="GO" id="GO:0005524">
    <property type="term" value="F:ATP binding"/>
    <property type="evidence" value="ECO:0007669"/>
    <property type="project" value="UniProtKB-KW"/>
</dbReference>
<reference evidence="18" key="1">
    <citation type="submission" date="2022-08" db="EMBL/GenBank/DDBJ databases">
        <title>The genomic sequence of strain Paenibacillus sp. SCIV0701.</title>
        <authorList>
            <person name="Zhao H."/>
        </authorList>
    </citation>
    <scope>NUCLEOTIDE SEQUENCE</scope>
    <source>
        <strain evidence="18">SCIV0701</strain>
    </source>
</reference>
<evidence type="ECO:0000256" key="7">
    <source>
        <dbReference type="ARBA" id="ARBA00022692"/>
    </source>
</evidence>
<dbReference type="GO" id="GO:0005886">
    <property type="term" value="C:plasma membrane"/>
    <property type="evidence" value="ECO:0007669"/>
    <property type="project" value="UniProtKB-SubCell"/>
</dbReference>
<feature type="domain" description="Histidine kinase" evidence="16">
    <location>
        <begin position="492"/>
        <end position="607"/>
    </location>
</feature>
<dbReference type="InterPro" id="IPR036890">
    <property type="entry name" value="HATPase_C_sf"/>
</dbReference>
<keyword evidence="8" id="KW-0547">Nucleotide-binding</keyword>
<dbReference type="SMART" id="SM00304">
    <property type="entry name" value="HAMP"/>
    <property type="match status" value="1"/>
</dbReference>
<dbReference type="InterPro" id="IPR004358">
    <property type="entry name" value="Sig_transdc_His_kin-like_C"/>
</dbReference>
<dbReference type="InterPro" id="IPR010559">
    <property type="entry name" value="Sig_transdc_His_kin_internal"/>
</dbReference>
<evidence type="ECO:0000256" key="9">
    <source>
        <dbReference type="ARBA" id="ARBA00022777"/>
    </source>
</evidence>
<keyword evidence="13 15" id="KW-0472">Membrane</keyword>
<keyword evidence="7 15" id="KW-0812">Transmembrane</keyword>
<dbReference type="InterPro" id="IPR003660">
    <property type="entry name" value="HAMP_dom"/>
</dbReference>
<keyword evidence="14" id="KW-0175">Coiled coil</keyword>
<dbReference type="GO" id="GO:0000155">
    <property type="term" value="F:phosphorelay sensor kinase activity"/>
    <property type="evidence" value="ECO:0007669"/>
    <property type="project" value="InterPro"/>
</dbReference>
<evidence type="ECO:0000259" key="16">
    <source>
        <dbReference type="PROSITE" id="PS50109"/>
    </source>
</evidence>
<comment type="catalytic activity">
    <reaction evidence="1">
        <text>ATP + protein L-histidine = ADP + protein N-phospho-L-histidine.</text>
        <dbReference type="EC" id="2.7.13.3"/>
    </reaction>
</comment>
<comment type="subcellular location">
    <subcellularLocation>
        <location evidence="2">Cell membrane</location>
        <topology evidence="2">Multi-pass membrane protein</topology>
    </subcellularLocation>
</comment>
<dbReference type="PRINTS" id="PR00344">
    <property type="entry name" value="BCTRLSENSOR"/>
</dbReference>
<dbReference type="Pfam" id="PF02518">
    <property type="entry name" value="HATPase_c"/>
    <property type="match status" value="1"/>
</dbReference>
<dbReference type="Pfam" id="PF00672">
    <property type="entry name" value="HAMP"/>
    <property type="match status" value="1"/>
</dbReference>
<evidence type="ECO:0000256" key="12">
    <source>
        <dbReference type="ARBA" id="ARBA00023012"/>
    </source>
</evidence>
<dbReference type="SUPFAM" id="SSF158472">
    <property type="entry name" value="HAMP domain-like"/>
    <property type="match status" value="1"/>
</dbReference>
<dbReference type="PANTHER" id="PTHR34220">
    <property type="entry name" value="SENSOR HISTIDINE KINASE YPDA"/>
    <property type="match status" value="1"/>
</dbReference>
<dbReference type="SUPFAM" id="SSF55874">
    <property type="entry name" value="ATPase domain of HSP90 chaperone/DNA topoisomerase II/histidine kinase"/>
    <property type="match status" value="1"/>
</dbReference>
<feature type="transmembrane region" description="Helical" evidence="15">
    <location>
        <begin position="9"/>
        <end position="30"/>
    </location>
</feature>
<keyword evidence="10" id="KW-0067">ATP-binding</keyword>
<keyword evidence="6" id="KW-0808">Transferase</keyword>
<keyword evidence="5" id="KW-0597">Phosphoprotein</keyword>
<accession>A0A9X2MMB8</accession>
<feature type="domain" description="HAMP" evidence="17">
    <location>
        <begin position="315"/>
        <end position="367"/>
    </location>
</feature>
<gene>
    <name evidence="18" type="ORF">NQZ67_02270</name>
</gene>
<evidence type="ECO:0000313" key="19">
    <source>
        <dbReference type="Proteomes" id="UP001141950"/>
    </source>
</evidence>
<dbReference type="PANTHER" id="PTHR34220:SF7">
    <property type="entry name" value="SENSOR HISTIDINE KINASE YPDA"/>
    <property type="match status" value="1"/>
</dbReference>
<evidence type="ECO:0000256" key="3">
    <source>
        <dbReference type="ARBA" id="ARBA00012438"/>
    </source>
</evidence>
<evidence type="ECO:0000256" key="2">
    <source>
        <dbReference type="ARBA" id="ARBA00004651"/>
    </source>
</evidence>
<keyword evidence="12" id="KW-0902">Two-component regulatory system</keyword>
<evidence type="ECO:0000256" key="11">
    <source>
        <dbReference type="ARBA" id="ARBA00022989"/>
    </source>
</evidence>
<organism evidence="18 19">
    <name type="scientific">Paenibacillus soyae</name>
    <dbReference type="NCBI Taxonomy" id="2969249"/>
    <lineage>
        <taxon>Bacteria</taxon>
        <taxon>Bacillati</taxon>
        <taxon>Bacillota</taxon>
        <taxon>Bacilli</taxon>
        <taxon>Bacillales</taxon>
        <taxon>Paenibacillaceae</taxon>
        <taxon>Paenibacillus</taxon>
    </lineage>
</organism>
<dbReference type="PROSITE" id="PS50109">
    <property type="entry name" value="HIS_KIN"/>
    <property type="match status" value="1"/>
</dbReference>
<dbReference type="SMART" id="SM00387">
    <property type="entry name" value="HATPase_c"/>
    <property type="match status" value="1"/>
</dbReference>
<dbReference type="Pfam" id="PF06580">
    <property type="entry name" value="His_kinase"/>
    <property type="match status" value="1"/>
</dbReference>
<protein>
    <recommendedName>
        <fullName evidence="3">histidine kinase</fullName>
        <ecNumber evidence="3">2.7.13.3</ecNumber>
    </recommendedName>
</protein>
<dbReference type="RefSeq" id="WP_257442344.1">
    <property type="nucleotide sequence ID" value="NZ_JANIPJ010000001.1"/>
</dbReference>
<dbReference type="InterPro" id="IPR003594">
    <property type="entry name" value="HATPase_dom"/>
</dbReference>
<dbReference type="CDD" id="cd18774">
    <property type="entry name" value="PDC2_HK_sensor"/>
    <property type="match status" value="1"/>
</dbReference>
<evidence type="ECO:0000259" key="17">
    <source>
        <dbReference type="PROSITE" id="PS50885"/>
    </source>
</evidence>
<name>A0A9X2MMB8_9BACL</name>
<dbReference type="Gene3D" id="3.30.565.10">
    <property type="entry name" value="Histidine kinase-like ATPase, C-terminal domain"/>
    <property type="match status" value="1"/>
</dbReference>
<evidence type="ECO:0000256" key="6">
    <source>
        <dbReference type="ARBA" id="ARBA00022679"/>
    </source>
</evidence>
<dbReference type="Pfam" id="PF02743">
    <property type="entry name" value="dCache_1"/>
    <property type="match status" value="1"/>
</dbReference>
<evidence type="ECO:0000256" key="1">
    <source>
        <dbReference type="ARBA" id="ARBA00000085"/>
    </source>
</evidence>
<proteinExistence type="predicted"/>
<keyword evidence="9 18" id="KW-0418">Kinase</keyword>
<evidence type="ECO:0000256" key="4">
    <source>
        <dbReference type="ARBA" id="ARBA00022475"/>
    </source>
</evidence>
<dbReference type="Proteomes" id="UP001141950">
    <property type="component" value="Unassembled WGS sequence"/>
</dbReference>
<dbReference type="EC" id="2.7.13.3" evidence="3"/>
<sequence>MRKSLAKQIFVYFFVLVFLSMSTVGIFSYMESARAIDKQVEKYFTTVINNAAMQTDRQLMMFERMSVSILSQQQVKKFLDMDPDDSYVYYQFSTKIQKDIFEKIHIMYPNQINMMYVLGYHGRTIFDANQNFSAHSVDTSDRLKELDEQTEANGRISILSTSLLPQDADRVITVARKIRGYSTYDIKGVLAIEFHEEQLTDLWDLMDLGEDGFFFILDGQGQVVYAPDDDRVDSPFLERVSGRIVENGEQRFVINDGEQERLIVSRKSEYSGWSLAIAMPLDELREPISAIRTTTVTVGLLTLAAALVLALRFGRTIVSPIRILMNGMRETEKGNWQYVQVKPRKDEVGALVHSYNLMVGRLSEMIDRVYDAELKGQKAQLELRELQLERHRAEYQALQLQINPHFLYNTLETINCYAIVQDSDDISEMVEALAYMLRYSVQTNLEESTIVNELNHVRNYMIILKHRIGREFEVDVVMKPELLLKGMVRLTLQPIVENIFQHAFPNGIETNHFIRIDAKQSEGRIVVTVEDNGAGMSEERLRKLRQRLLENRLSDEQDISGGRKRGGIGVLNVHRRLQMVYGDEFGISVDSQDGQGTIIYITMPDSQSIGVHKEITWGGTRNEH</sequence>